<gene>
    <name evidence="1" type="ORF">BLNAU_14266</name>
</gene>
<dbReference type="EMBL" id="JARBJD010000129">
    <property type="protein sequence ID" value="KAK2950848.1"/>
    <property type="molecule type" value="Genomic_DNA"/>
</dbReference>
<sequence length="785" mass="84276">MNIGRVLKFTFSDTDTSTFTGPVGETKLFQGDLSDYKLVNGYLNGHLFSEKYVKSASCDLDSSGMAVDISFAGLKIPSGAYTITLNDTTTLSVTLTLDESGESTGTVKRSIGELEDDLQENMFYSVTSVTSQDEPNTLIAPGGNFTVPEGARLSDVACNEIANTEQTKLLISFNSEHLEPTKKYTLTLKRTDTSDDLITREVTTDENGVLPSIEETLYPFKTSTTERKQQLKYSAHYAPISLIAVGRTRSVLITPVELIVPDEPERFVSVTKGKDVVGRETTTFELTFTTRALFPSTAYTLTFTSTSEGGSPTHTKTLTITTDASGSLPKHTATVSPIAEGPARDAQFEFETQYTLTSIQRATTQIYLDFPQTPFRAPAEYVGPVLTYCSSEGSDDVETCGQYEIACSSLLVGWQAGQVQQVSEDGRITLKVEKEVSVGGMLTIGGSSLTIEGGVTRKGKVRVEEKTTWEEGGRVEVNGGSVTLTELVVVLPLRSVSTTPSSPSSFLTGSGDIELNGIVLTQDSAGKIGMGLLALTAGSASFSDVKIEDLSFAVSVSCVNMTSGNEFVRLTTEAVSIRRTTTLNAPLFVLSSSSADSTFELSDMQVLNTKREETNKTGTGSSGSFLTRSIISVATAQLKTTLKSCVFDASKTVSSTDHTELDGVISFILSNPSSSSLRIESCLFIDCANSLSSGRAALVIVSTQPIVRVAFLSTWFEETSVTGLSFARIDGVPILDEKRKVKYGNESTRVGAVIVRSKSMPIVSRSSTRFSGCVLKVMEASTTMM</sequence>
<evidence type="ECO:0000313" key="2">
    <source>
        <dbReference type="Proteomes" id="UP001281761"/>
    </source>
</evidence>
<dbReference type="Proteomes" id="UP001281761">
    <property type="component" value="Unassembled WGS sequence"/>
</dbReference>
<proteinExistence type="predicted"/>
<accession>A0ABQ9XEE8</accession>
<protein>
    <submittedName>
        <fullName evidence="1">Uncharacterized protein</fullName>
    </submittedName>
</protein>
<organism evidence="1 2">
    <name type="scientific">Blattamonas nauphoetae</name>
    <dbReference type="NCBI Taxonomy" id="2049346"/>
    <lineage>
        <taxon>Eukaryota</taxon>
        <taxon>Metamonada</taxon>
        <taxon>Preaxostyla</taxon>
        <taxon>Oxymonadida</taxon>
        <taxon>Blattamonas</taxon>
    </lineage>
</organism>
<evidence type="ECO:0000313" key="1">
    <source>
        <dbReference type="EMBL" id="KAK2950848.1"/>
    </source>
</evidence>
<name>A0ABQ9XEE8_9EUKA</name>
<keyword evidence="2" id="KW-1185">Reference proteome</keyword>
<reference evidence="1 2" key="1">
    <citation type="journal article" date="2022" name="bioRxiv">
        <title>Genomics of Preaxostyla Flagellates Illuminates Evolutionary Transitions and the Path Towards Mitochondrial Loss.</title>
        <authorList>
            <person name="Novak L.V.F."/>
            <person name="Treitli S.C."/>
            <person name="Pyrih J."/>
            <person name="Halakuc P."/>
            <person name="Pipaliya S.V."/>
            <person name="Vacek V."/>
            <person name="Brzon O."/>
            <person name="Soukal P."/>
            <person name="Eme L."/>
            <person name="Dacks J.B."/>
            <person name="Karnkowska A."/>
            <person name="Elias M."/>
            <person name="Hampl V."/>
        </authorList>
    </citation>
    <scope>NUCLEOTIDE SEQUENCE [LARGE SCALE GENOMIC DNA]</scope>
    <source>
        <strain evidence="1">NAU3</strain>
        <tissue evidence="1">Gut</tissue>
    </source>
</reference>
<comment type="caution">
    <text evidence="1">The sequence shown here is derived from an EMBL/GenBank/DDBJ whole genome shotgun (WGS) entry which is preliminary data.</text>
</comment>